<evidence type="ECO:0000313" key="4">
    <source>
        <dbReference type="Proteomes" id="UP000037237"/>
    </source>
</evidence>
<dbReference type="InterPro" id="IPR028098">
    <property type="entry name" value="Glyco_trans_4-like_N"/>
</dbReference>
<proteinExistence type="predicted"/>
<dbReference type="SUPFAM" id="SSF53756">
    <property type="entry name" value="UDP-Glycosyltransferase/glycogen phosphorylase"/>
    <property type="match status" value="1"/>
</dbReference>
<evidence type="ECO:0000259" key="2">
    <source>
        <dbReference type="Pfam" id="PF13439"/>
    </source>
</evidence>
<feature type="domain" description="Glycosyltransferase subfamily 4-like N-terminal" evidence="2">
    <location>
        <begin position="110"/>
        <end position="221"/>
    </location>
</feature>
<dbReference type="GO" id="GO:0016757">
    <property type="term" value="F:glycosyltransferase activity"/>
    <property type="evidence" value="ECO:0007669"/>
    <property type="project" value="TreeGrafter"/>
</dbReference>
<dbReference type="Pfam" id="PF13692">
    <property type="entry name" value="Glyco_trans_1_4"/>
    <property type="match status" value="1"/>
</dbReference>
<accession>A0A0M0BZG7</accession>
<comment type="caution">
    <text evidence="3">The sequence shown here is derived from an EMBL/GenBank/DDBJ whole genome shotgun (WGS) entry which is preliminary data.</text>
</comment>
<organism evidence="3 4">
    <name type="scientific">miscellaneous Crenarchaeota group-1 archaeon SG8-32-1</name>
    <dbReference type="NCBI Taxonomy" id="1685124"/>
    <lineage>
        <taxon>Archaea</taxon>
        <taxon>Candidatus Bathyarchaeota</taxon>
        <taxon>MCG-1</taxon>
    </lineage>
</organism>
<sequence>MKICICTHHSLMQRNSGAQDRIINFAKHLSDDENRVYIVDRIMDKSDSPFIIDGDKYYFVKDGVLKEKNYPFSVKFFFSGLIKRFQMALLFFLKSIFGLSEGWKFISDAFDLQLFVKLFFVCKKENIDLIQSESPIPMIPSLLVKRILGVPLVFDEHNIEQVNIKRMGGNNFLITCLKILEKFCCRVSDAIFVVSKLDRELLINLGIPPKKITVIPNSVDINIFSPKIDGESIRQKYQLKKFTMLFHGALDYPPNQEAVSLLVNKILPSVLERCPNALLLIVGKNAPRLSHPNVIVAGFVEDLPKYIAAVDVGVVPLLRGGGTRIKVLEYMAIGKPVVSTEIGSEGIEVNHEKDILLSKSTNSDFVDLICRLYDDKELREKLGNNAREKVETLYDWTKSSKKAKNVYQSLVSNSGGRTSNYHSLT</sequence>
<evidence type="ECO:0000256" key="1">
    <source>
        <dbReference type="ARBA" id="ARBA00022679"/>
    </source>
</evidence>
<dbReference type="Gene3D" id="3.40.50.2000">
    <property type="entry name" value="Glycogen Phosphorylase B"/>
    <property type="match status" value="2"/>
</dbReference>
<dbReference type="AlphaFoldDB" id="A0A0M0BZG7"/>
<name>A0A0M0BZG7_9ARCH</name>
<protein>
    <recommendedName>
        <fullName evidence="2">Glycosyltransferase subfamily 4-like N-terminal domain-containing protein</fullName>
    </recommendedName>
</protein>
<dbReference type="Proteomes" id="UP000037237">
    <property type="component" value="Unassembled WGS sequence"/>
</dbReference>
<dbReference type="Pfam" id="PF13439">
    <property type="entry name" value="Glyco_transf_4"/>
    <property type="match status" value="1"/>
</dbReference>
<evidence type="ECO:0000313" key="3">
    <source>
        <dbReference type="EMBL" id="KON33977.1"/>
    </source>
</evidence>
<keyword evidence="1" id="KW-0808">Transferase</keyword>
<dbReference type="PANTHER" id="PTHR46401:SF2">
    <property type="entry name" value="GLYCOSYLTRANSFERASE WBBK-RELATED"/>
    <property type="match status" value="1"/>
</dbReference>
<reference evidence="3 4" key="1">
    <citation type="submission" date="2015-06" db="EMBL/GenBank/DDBJ databases">
        <title>New insights into the roles of widespread benthic archaea in carbon and nitrogen cycling.</title>
        <authorList>
            <person name="Lazar C.S."/>
            <person name="Baker B.J."/>
            <person name="Seitz K.W."/>
            <person name="Hyde A.S."/>
            <person name="Dick G.J."/>
            <person name="Hinrichs K.-U."/>
            <person name="Teske A.P."/>
        </authorList>
    </citation>
    <scope>NUCLEOTIDE SEQUENCE [LARGE SCALE GENOMIC DNA]</scope>
    <source>
        <strain evidence="3">SG8-32-1</strain>
    </source>
</reference>
<gene>
    <name evidence="3" type="ORF">AC477_00920</name>
</gene>
<dbReference type="EMBL" id="LFWU01000016">
    <property type="protein sequence ID" value="KON33977.1"/>
    <property type="molecule type" value="Genomic_DNA"/>
</dbReference>
<dbReference type="PANTHER" id="PTHR46401">
    <property type="entry name" value="GLYCOSYLTRANSFERASE WBBK-RELATED"/>
    <property type="match status" value="1"/>
</dbReference>
<dbReference type="CDD" id="cd03801">
    <property type="entry name" value="GT4_PimA-like"/>
    <property type="match status" value="1"/>
</dbReference>